<keyword evidence="3" id="KW-1185">Reference proteome</keyword>
<sequence length="188" mass="20644">MTNPTEQRLPARIPTPEEQAAFLDAQGEERYAPLEPGQTVHGEITEILILQDTDYATRQPLWIEPGLPQLMLRLRLRNGSGPAAERWIVEIRKGQRRDVVKQAVKDSKATFLEVGGRLELACVSRQGNRKVYAARYEPPTVPSPTPTANVADAQRAAPGAFTLPGDPAVHPRNAGFPVPEQPSDAPPF</sequence>
<proteinExistence type="predicted"/>
<evidence type="ECO:0000313" key="2">
    <source>
        <dbReference type="EMBL" id="GAA0384358.1"/>
    </source>
</evidence>
<organism evidence="2 3">
    <name type="scientific">Streptomyces luteireticuli</name>
    <dbReference type="NCBI Taxonomy" id="173858"/>
    <lineage>
        <taxon>Bacteria</taxon>
        <taxon>Bacillati</taxon>
        <taxon>Actinomycetota</taxon>
        <taxon>Actinomycetes</taxon>
        <taxon>Kitasatosporales</taxon>
        <taxon>Streptomycetaceae</taxon>
        <taxon>Streptomyces</taxon>
    </lineage>
</organism>
<comment type="caution">
    <text evidence="2">The sequence shown here is derived from an EMBL/GenBank/DDBJ whole genome shotgun (WGS) entry which is preliminary data.</text>
</comment>
<dbReference type="Proteomes" id="UP001500879">
    <property type="component" value="Unassembled WGS sequence"/>
</dbReference>
<dbReference type="EMBL" id="BAAABX010000003">
    <property type="protein sequence ID" value="GAA0384358.1"/>
    <property type="molecule type" value="Genomic_DNA"/>
</dbReference>
<accession>A0ABP3I0I0</accession>
<dbReference type="RefSeq" id="WP_344018519.1">
    <property type="nucleotide sequence ID" value="NZ_BAAABX010000003.1"/>
</dbReference>
<gene>
    <name evidence="2" type="ORF">GCM10010357_01550</name>
</gene>
<evidence type="ECO:0000256" key="1">
    <source>
        <dbReference type="SAM" id="MobiDB-lite"/>
    </source>
</evidence>
<feature type="region of interest" description="Disordered" evidence="1">
    <location>
        <begin position="136"/>
        <end position="188"/>
    </location>
</feature>
<evidence type="ECO:0000313" key="3">
    <source>
        <dbReference type="Proteomes" id="UP001500879"/>
    </source>
</evidence>
<name>A0ABP3I0I0_9ACTN</name>
<protein>
    <submittedName>
        <fullName evidence="2">Uncharacterized protein</fullName>
    </submittedName>
</protein>
<reference evidence="3" key="1">
    <citation type="journal article" date="2019" name="Int. J. Syst. Evol. Microbiol.">
        <title>The Global Catalogue of Microorganisms (GCM) 10K type strain sequencing project: providing services to taxonomists for standard genome sequencing and annotation.</title>
        <authorList>
            <consortium name="The Broad Institute Genomics Platform"/>
            <consortium name="The Broad Institute Genome Sequencing Center for Infectious Disease"/>
            <person name="Wu L."/>
            <person name="Ma J."/>
        </authorList>
    </citation>
    <scope>NUCLEOTIDE SEQUENCE [LARGE SCALE GENOMIC DNA]</scope>
    <source>
        <strain evidence="3">JCM 4788</strain>
    </source>
</reference>